<dbReference type="CDD" id="cd00392">
    <property type="entry name" value="Ribosomal_L13"/>
    <property type="match status" value="1"/>
</dbReference>
<dbReference type="GO" id="GO:1990904">
    <property type="term" value="C:ribonucleoprotein complex"/>
    <property type="evidence" value="ECO:0007669"/>
    <property type="project" value="UniProtKB-KW"/>
</dbReference>
<evidence type="ECO:0000256" key="2">
    <source>
        <dbReference type="ARBA" id="ARBA00022980"/>
    </source>
</evidence>
<dbReference type="Pfam" id="PF00572">
    <property type="entry name" value="Ribosomal_L13"/>
    <property type="match status" value="1"/>
</dbReference>
<dbReference type="InterPro" id="IPR005823">
    <property type="entry name" value="Ribosomal_uL13_bac-type"/>
</dbReference>
<evidence type="ECO:0000256" key="4">
    <source>
        <dbReference type="HAMAP-Rule" id="MF_01366"/>
    </source>
</evidence>
<dbReference type="SUPFAM" id="SSF52161">
    <property type="entry name" value="Ribosomal protein L13"/>
    <property type="match status" value="1"/>
</dbReference>
<evidence type="ECO:0000313" key="5">
    <source>
        <dbReference type="EMBL" id="TSC90724.1"/>
    </source>
</evidence>
<protein>
    <recommendedName>
        <fullName evidence="4">Large ribosomal subunit protein uL13</fullName>
    </recommendedName>
</protein>
<organism evidence="5 6">
    <name type="scientific">Candidatus Berkelbacteria bacterium Licking1014_96</name>
    <dbReference type="NCBI Taxonomy" id="2017149"/>
    <lineage>
        <taxon>Bacteria</taxon>
        <taxon>Candidatus Berkelbacteria</taxon>
    </lineage>
</organism>
<dbReference type="EMBL" id="VMGH01000066">
    <property type="protein sequence ID" value="TSC90724.1"/>
    <property type="molecule type" value="Genomic_DNA"/>
</dbReference>
<comment type="similarity">
    <text evidence="1 4">Belongs to the universal ribosomal protein uL13 family.</text>
</comment>
<dbReference type="GO" id="GO:0003735">
    <property type="term" value="F:structural constituent of ribosome"/>
    <property type="evidence" value="ECO:0007669"/>
    <property type="project" value="InterPro"/>
</dbReference>
<dbReference type="InterPro" id="IPR005822">
    <property type="entry name" value="Ribosomal_uL13"/>
</dbReference>
<reference evidence="5 6" key="1">
    <citation type="submission" date="2017-07" db="EMBL/GenBank/DDBJ databases">
        <title>Mechanisms for carbon and nitrogen cycling indicate functional differentiation within the Candidate Phyla Radiation.</title>
        <authorList>
            <person name="Danczak R.E."/>
            <person name="Johnston M.D."/>
            <person name="Kenah C."/>
            <person name="Slattery M."/>
            <person name="Wrighton K.C."/>
            <person name="Wilkins M.J."/>
        </authorList>
    </citation>
    <scope>NUCLEOTIDE SEQUENCE [LARGE SCALE GENOMIC DNA]</scope>
    <source>
        <strain evidence="5">Licking1014_96</strain>
    </source>
</reference>
<dbReference type="GO" id="GO:0017148">
    <property type="term" value="P:negative regulation of translation"/>
    <property type="evidence" value="ECO:0007669"/>
    <property type="project" value="TreeGrafter"/>
</dbReference>
<evidence type="ECO:0000256" key="3">
    <source>
        <dbReference type="ARBA" id="ARBA00023274"/>
    </source>
</evidence>
<comment type="subunit">
    <text evidence="4">Part of the 50S ribosomal subunit.</text>
</comment>
<dbReference type="PIRSF" id="PIRSF002181">
    <property type="entry name" value="Ribosomal_L13"/>
    <property type="match status" value="1"/>
</dbReference>
<evidence type="ECO:0000256" key="1">
    <source>
        <dbReference type="ARBA" id="ARBA00006227"/>
    </source>
</evidence>
<dbReference type="InterPro" id="IPR036899">
    <property type="entry name" value="Ribosomal_uL13_sf"/>
</dbReference>
<dbReference type="GO" id="GO:0006412">
    <property type="term" value="P:translation"/>
    <property type="evidence" value="ECO:0007669"/>
    <property type="project" value="UniProtKB-UniRule"/>
</dbReference>
<sequence length="142" mass="16502">MTRTYTAKKSEIKRNWYLLDAKGLALGRVATRATIILRGKHKKNYTPNIEMGDFVVIINAKFIKYSGKKIEQKEYVRHTGYPGGIRSVSLKELKRVDPTAPIRRAIMGMLPDNRLKPEQIKRIKIYADDKHQHTQRLIKIEI</sequence>
<gene>
    <name evidence="4" type="primary">rplM</name>
    <name evidence="5" type="ORF">CEN92_418</name>
</gene>
<dbReference type="GO" id="GO:0003729">
    <property type="term" value="F:mRNA binding"/>
    <property type="evidence" value="ECO:0007669"/>
    <property type="project" value="TreeGrafter"/>
</dbReference>
<comment type="function">
    <text evidence="4">This protein is one of the early assembly proteins of the 50S ribosomal subunit, although it is not seen to bind rRNA by itself. It is important during the early stages of 50S assembly.</text>
</comment>
<dbReference type="AlphaFoldDB" id="A0A554LCV3"/>
<dbReference type="PANTHER" id="PTHR11545:SF2">
    <property type="entry name" value="LARGE RIBOSOMAL SUBUNIT PROTEIN UL13M"/>
    <property type="match status" value="1"/>
</dbReference>
<name>A0A554LCV3_9BACT</name>
<keyword evidence="2 4" id="KW-0689">Ribosomal protein</keyword>
<comment type="caution">
    <text evidence="5">The sequence shown here is derived from an EMBL/GenBank/DDBJ whole genome shotgun (WGS) entry which is preliminary data.</text>
</comment>
<evidence type="ECO:0000313" key="6">
    <source>
        <dbReference type="Proteomes" id="UP000318296"/>
    </source>
</evidence>
<proteinExistence type="inferred from homology"/>
<dbReference type="PANTHER" id="PTHR11545">
    <property type="entry name" value="RIBOSOMAL PROTEIN L13"/>
    <property type="match status" value="1"/>
</dbReference>
<dbReference type="GO" id="GO:0005840">
    <property type="term" value="C:ribosome"/>
    <property type="evidence" value="ECO:0007669"/>
    <property type="project" value="UniProtKB-KW"/>
</dbReference>
<dbReference type="Gene3D" id="3.90.1180.10">
    <property type="entry name" value="Ribosomal protein L13"/>
    <property type="match status" value="1"/>
</dbReference>
<dbReference type="Proteomes" id="UP000318296">
    <property type="component" value="Unassembled WGS sequence"/>
</dbReference>
<accession>A0A554LCV3</accession>
<dbReference type="HAMAP" id="MF_01366">
    <property type="entry name" value="Ribosomal_uL13"/>
    <property type="match status" value="1"/>
</dbReference>
<keyword evidence="3 4" id="KW-0687">Ribonucleoprotein</keyword>
<dbReference type="NCBIfam" id="TIGR01066">
    <property type="entry name" value="rplM_bact"/>
    <property type="match status" value="1"/>
</dbReference>